<dbReference type="PANTHER" id="PTHR47623:SF1">
    <property type="entry name" value="OS09G0287300 PROTEIN"/>
    <property type="match status" value="1"/>
</dbReference>
<dbReference type="Proteomes" id="UP001595907">
    <property type="component" value="Unassembled WGS sequence"/>
</dbReference>
<dbReference type="InterPro" id="IPR013078">
    <property type="entry name" value="His_Pase_superF_clade-1"/>
</dbReference>
<dbReference type="SUPFAM" id="SSF53254">
    <property type="entry name" value="Phosphoglycerate mutase-like"/>
    <property type="match status" value="1"/>
</dbReference>
<evidence type="ECO:0000313" key="1">
    <source>
        <dbReference type="EMBL" id="MFC4263064.1"/>
    </source>
</evidence>
<evidence type="ECO:0000313" key="2">
    <source>
        <dbReference type="Proteomes" id="UP001595907"/>
    </source>
</evidence>
<organism evidence="1 2">
    <name type="scientific">Ferruginibacter yonginensis</name>
    <dbReference type="NCBI Taxonomy" id="1310416"/>
    <lineage>
        <taxon>Bacteria</taxon>
        <taxon>Pseudomonadati</taxon>
        <taxon>Bacteroidota</taxon>
        <taxon>Chitinophagia</taxon>
        <taxon>Chitinophagales</taxon>
        <taxon>Chitinophagaceae</taxon>
        <taxon>Ferruginibacter</taxon>
    </lineage>
</organism>
<reference evidence="2" key="1">
    <citation type="journal article" date="2019" name="Int. J. Syst. Evol. Microbiol.">
        <title>The Global Catalogue of Microorganisms (GCM) 10K type strain sequencing project: providing services to taxonomists for standard genome sequencing and annotation.</title>
        <authorList>
            <consortium name="The Broad Institute Genomics Platform"/>
            <consortium name="The Broad Institute Genome Sequencing Center for Infectious Disease"/>
            <person name="Wu L."/>
            <person name="Ma J."/>
        </authorList>
    </citation>
    <scope>NUCLEOTIDE SEQUENCE [LARGE SCALE GENOMIC DNA]</scope>
    <source>
        <strain evidence="2">CECT 8289</strain>
    </source>
</reference>
<sequence length="164" mass="18093">MKKIIIVRHAKSSWLLTNASDFDRPLNERGKNDAPLMAAKLQAAQIHVDALITSTALRAKTTCEIFASTLGIAAEQIQYKDVLYHAPAEVFFEVINGLDDTYGTVAIFAHNPGITEFVNSLCNDVFVDNMPTCGMFAVAADITSWSAFENATKKLLFFKYPKEA</sequence>
<keyword evidence="2" id="KW-1185">Reference proteome</keyword>
<name>A0ABV8QSJ5_9BACT</name>
<dbReference type="InterPro" id="IPR029033">
    <property type="entry name" value="His_PPase_superfam"/>
</dbReference>
<accession>A0ABV8QSJ5</accession>
<dbReference type="RefSeq" id="WP_379709139.1">
    <property type="nucleotide sequence ID" value="NZ_JBHSCZ010000002.1"/>
</dbReference>
<dbReference type="EMBL" id="JBHSCZ010000002">
    <property type="protein sequence ID" value="MFC4263064.1"/>
    <property type="molecule type" value="Genomic_DNA"/>
</dbReference>
<comment type="caution">
    <text evidence="1">The sequence shown here is derived from an EMBL/GenBank/DDBJ whole genome shotgun (WGS) entry which is preliminary data.</text>
</comment>
<dbReference type="Pfam" id="PF00300">
    <property type="entry name" value="His_Phos_1"/>
    <property type="match status" value="1"/>
</dbReference>
<protein>
    <submittedName>
        <fullName evidence="1">SixA phosphatase family protein</fullName>
    </submittedName>
</protein>
<proteinExistence type="predicted"/>
<dbReference type="CDD" id="cd07067">
    <property type="entry name" value="HP_PGM_like"/>
    <property type="match status" value="1"/>
</dbReference>
<gene>
    <name evidence="1" type="ORF">ACFOWM_09255</name>
</gene>
<dbReference type="Gene3D" id="3.40.50.1240">
    <property type="entry name" value="Phosphoglycerate mutase-like"/>
    <property type="match status" value="1"/>
</dbReference>
<dbReference type="PANTHER" id="PTHR47623">
    <property type="entry name" value="OS09G0287300 PROTEIN"/>
    <property type="match status" value="1"/>
</dbReference>